<protein>
    <submittedName>
        <fullName evidence="1">Uncharacterized protein</fullName>
    </submittedName>
</protein>
<dbReference type="Proteomes" id="UP001151760">
    <property type="component" value="Unassembled WGS sequence"/>
</dbReference>
<keyword evidence="2" id="KW-1185">Reference proteome</keyword>
<organism evidence="1 2">
    <name type="scientific">Tanacetum coccineum</name>
    <dbReference type="NCBI Taxonomy" id="301880"/>
    <lineage>
        <taxon>Eukaryota</taxon>
        <taxon>Viridiplantae</taxon>
        <taxon>Streptophyta</taxon>
        <taxon>Embryophyta</taxon>
        <taxon>Tracheophyta</taxon>
        <taxon>Spermatophyta</taxon>
        <taxon>Magnoliopsida</taxon>
        <taxon>eudicotyledons</taxon>
        <taxon>Gunneridae</taxon>
        <taxon>Pentapetalae</taxon>
        <taxon>asterids</taxon>
        <taxon>campanulids</taxon>
        <taxon>Asterales</taxon>
        <taxon>Asteraceae</taxon>
        <taxon>Asteroideae</taxon>
        <taxon>Anthemideae</taxon>
        <taxon>Anthemidinae</taxon>
        <taxon>Tanacetum</taxon>
    </lineage>
</organism>
<sequence>MSLTHLKGLPAGALILGQDLTQTWVGVPIRSNNHTNTSEKGHYARNFPKPRVRDSKYFMEQMLLAKKDEAGVILSNEQNDVLIADAA</sequence>
<name>A0ABQ4WYM7_9ASTR</name>
<evidence type="ECO:0000313" key="2">
    <source>
        <dbReference type="Proteomes" id="UP001151760"/>
    </source>
</evidence>
<reference evidence="1" key="1">
    <citation type="journal article" date="2022" name="Int. J. Mol. Sci.">
        <title>Draft Genome of Tanacetum Coccineum: Genomic Comparison of Closely Related Tanacetum-Family Plants.</title>
        <authorList>
            <person name="Yamashiro T."/>
            <person name="Shiraishi A."/>
            <person name="Nakayama K."/>
            <person name="Satake H."/>
        </authorList>
    </citation>
    <scope>NUCLEOTIDE SEQUENCE</scope>
</reference>
<accession>A0ABQ4WYM7</accession>
<evidence type="ECO:0000313" key="1">
    <source>
        <dbReference type="EMBL" id="GJS57775.1"/>
    </source>
</evidence>
<dbReference type="EMBL" id="BQNB010009031">
    <property type="protein sequence ID" value="GJS57775.1"/>
    <property type="molecule type" value="Genomic_DNA"/>
</dbReference>
<proteinExistence type="predicted"/>
<comment type="caution">
    <text evidence="1">The sequence shown here is derived from an EMBL/GenBank/DDBJ whole genome shotgun (WGS) entry which is preliminary data.</text>
</comment>
<reference evidence="1" key="2">
    <citation type="submission" date="2022-01" db="EMBL/GenBank/DDBJ databases">
        <authorList>
            <person name="Yamashiro T."/>
            <person name="Shiraishi A."/>
            <person name="Satake H."/>
            <person name="Nakayama K."/>
        </authorList>
    </citation>
    <scope>NUCLEOTIDE SEQUENCE</scope>
</reference>
<gene>
    <name evidence="1" type="ORF">Tco_0652559</name>
</gene>